<organism evidence="1">
    <name type="scientific">Populus tremula</name>
    <name type="common">European aspen</name>
    <dbReference type="NCBI Taxonomy" id="113636"/>
    <lineage>
        <taxon>Eukaryota</taxon>
        <taxon>Viridiplantae</taxon>
        <taxon>Streptophyta</taxon>
        <taxon>Embryophyta</taxon>
        <taxon>Tracheophyta</taxon>
        <taxon>Spermatophyta</taxon>
        <taxon>Magnoliopsida</taxon>
        <taxon>eudicotyledons</taxon>
        <taxon>Gunneridae</taxon>
        <taxon>Pentapetalae</taxon>
        <taxon>rosids</taxon>
        <taxon>fabids</taxon>
        <taxon>Malpighiales</taxon>
        <taxon>Salicaceae</taxon>
        <taxon>Saliceae</taxon>
        <taxon>Populus</taxon>
    </lineage>
</organism>
<name>A0A0S2PJA7_POPTN</name>
<dbReference type="AlphaFoldDB" id="A0A0S2PJA7"/>
<dbReference type="EMBL" id="KT337313">
    <property type="protein sequence ID" value="ALP00622.1"/>
    <property type="molecule type" value="Genomic_DNA"/>
</dbReference>
<reference evidence="1" key="1">
    <citation type="journal article" date="2016" name="PLoS ONE">
        <title>Genome Sequences of Populus tremula Chloroplast and Mitochondrion: Implications for Holistic Poplar Breeding.</title>
        <authorList>
            <person name="Kersten B."/>
            <person name="Faivre Rampant P."/>
            <person name="Mader M."/>
            <person name="Le Paslier M.C."/>
            <person name="Bounon R."/>
            <person name="Berard A."/>
            <person name="Vettori C."/>
            <person name="Schroeder H."/>
            <person name="Leple J.C."/>
            <person name="Fladung M."/>
        </authorList>
    </citation>
    <scope>NUCLEOTIDE SEQUENCE</scope>
</reference>
<geneLocation type="mitochondrion" evidence="1"/>
<keyword evidence="1" id="KW-0496">Mitochondrion</keyword>
<protein>
    <submittedName>
        <fullName evidence="1">Uncharacterized protein</fullName>
    </submittedName>
</protein>
<proteinExistence type="predicted"/>
<accession>A0A0S2PJA7</accession>
<evidence type="ECO:0000313" key="1">
    <source>
        <dbReference type="EMBL" id="ALP00622.1"/>
    </source>
</evidence>
<sequence length="180" mass="20675">MERRQSNLVSSNARPWRLYLWRGRIRKRNTGVNGKKCRLLAYSVASTTGFSHFFLGMNHFTVEKSIHYDTYLDHRSSVGQRAEVCRSAALDFVVPAVGLGHLKYVSVGPVPQSQNSNQYQPKQLSKIWCVTSLPTIKANCLNRISSMIHGVHSYLHRMRRKGATIYTIFVENRSDFLRML</sequence>